<proteinExistence type="predicted"/>
<dbReference type="Proteomes" id="UP000663879">
    <property type="component" value="Unassembled WGS sequence"/>
</dbReference>
<evidence type="ECO:0008006" key="4">
    <source>
        <dbReference type="Google" id="ProtNLM"/>
    </source>
</evidence>
<dbReference type="EMBL" id="CAJNOC010006076">
    <property type="protein sequence ID" value="CAF1069689.1"/>
    <property type="molecule type" value="Genomic_DNA"/>
</dbReference>
<feature type="transmembrane region" description="Helical" evidence="1">
    <location>
        <begin position="167"/>
        <end position="185"/>
    </location>
</feature>
<accession>A0A814LSE6</accession>
<name>A0A814LSE6_9BILA</name>
<keyword evidence="3" id="KW-1185">Reference proteome</keyword>
<dbReference type="OrthoDB" id="10563906at2759"/>
<evidence type="ECO:0000256" key="1">
    <source>
        <dbReference type="SAM" id="Phobius"/>
    </source>
</evidence>
<feature type="transmembrane region" description="Helical" evidence="1">
    <location>
        <begin position="288"/>
        <end position="305"/>
    </location>
</feature>
<evidence type="ECO:0000313" key="3">
    <source>
        <dbReference type="Proteomes" id="UP000663879"/>
    </source>
</evidence>
<keyword evidence="1" id="KW-1133">Transmembrane helix</keyword>
<comment type="caution">
    <text evidence="2">The sequence shown here is derived from an EMBL/GenBank/DDBJ whole genome shotgun (WGS) entry which is preliminary data.</text>
</comment>
<feature type="non-terminal residue" evidence="2">
    <location>
        <position position="337"/>
    </location>
</feature>
<keyword evidence="1" id="KW-0812">Transmembrane</keyword>
<reference evidence="2" key="1">
    <citation type="submission" date="2021-02" db="EMBL/GenBank/DDBJ databases">
        <authorList>
            <person name="Nowell W R."/>
        </authorList>
    </citation>
    <scope>NUCLEOTIDE SEQUENCE</scope>
    <source>
        <strain evidence="2">Ploen Becks lab</strain>
    </source>
</reference>
<keyword evidence="1" id="KW-0472">Membrane</keyword>
<feature type="transmembrane region" description="Helical" evidence="1">
    <location>
        <begin position="69"/>
        <end position="92"/>
    </location>
</feature>
<evidence type="ECO:0000313" key="2">
    <source>
        <dbReference type="EMBL" id="CAF1069689.1"/>
    </source>
</evidence>
<feature type="transmembrane region" description="Helical" evidence="1">
    <location>
        <begin position="205"/>
        <end position="224"/>
    </location>
</feature>
<protein>
    <recommendedName>
        <fullName evidence="4">G-protein coupled receptors family 1 profile domain-containing protein</fullName>
    </recommendedName>
</protein>
<gene>
    <name evidence="2" type="ORF">OXX778_LOCUS19662</name>
</gene>
<sequence length="337" mass="39727">MLMRNSDFTDRILNFTLTYRIYLSEKSCSMDQNVENIFINALSINCEKAKIYKSNSKMSYNDIIYISEILNYITIVMIPIISIITIITNIMNLKILNNIKPNETTASNKLMKLNSLINLIYSVIYCTHLINKCIYVNGIFCSTILREKATQLFEVIFVEFFLSLLKIWSNVLIIGISWLRLSLLIKDEFWVKKCIKFQRQKKAKILAKFLFLISILISIDKLFIVRVNENLLVIDENYYEEFPNKNSFISVLYRDINSKQGNKNVLFTGKISYIFYLLNFVNFILNDVFIYLLMLIIDIIMVYYLKKQIKAKKDLRKKCKTDNKFKKSLENLESKIS</sequence>
<organism evidence="2 3">
    <name type="scientific">Brachionus calyciflorus</name>
    <dbReference type="NCBI Taxonomy" id="104777"/>
    <lineage>
        <taxon>Eukaryota</taxon>
        <taxon>Metazoa</taxon>
        <taxon>Spiralia</taxon>
        <taxon>Gnathifera</taxon>
        <taxon>Rotifera</taxon>
        <taxon>Eurotatoria</taxon>
        <taxon>Monogononta</taxon>
        <taxon>Pseudotrocha</taxon>
        <taxon>Ploima</taxon>
        <taxon>Brachionidae</taxon>
        <taxon>Brachionus</taxon>
    </lineage>
</organism>
<dbReference type="AlphaFoldDB" id="A0A814LSE6"/>